<dbReference type="EMBL" id="LSSM01000647">
    <property type="protein sequence ID" value="OMJ28292.1"/>
    <property type="molecule type" value="Genomic_DNA"/>
</dbReference>
<dbReference type="AlphaFoldDB" id="A0A1R1YN01"/>
<sequence length="129" mass="14967">MALAPVALQPHNDLAVPKRLCEFAELQETRRAVAEQHARLVRDQLPAVPRRPLVAQRKRLRVLLRRLRKMLRPEQVVPIRLQALDLLHQLGIRARNPIPIMLHLSSQEIRQRVVRHALAAHLLRMLLAM</sequence>
<proteinExistence type="predicted"/>
<dbReference type="Proteomes" id="UP000187429">
    <property type="component" value="Unassembled WGS sequence"/>
</dbReference>
<reference evidence="2" key="1">
    <citation type="submission" date="2017-01" db="EMBL/GenBank/DDBJ databases">
        <authorList>
            <person name="Wang Y."/>
            <person name="White M."/>
            <person name="Kvist S."/>
            <person name="Moncalvo J.-M."/>
        </authorList>
    </citation>
    <scope>NUCLEOTIDE SEQUENCE [LARGE SCALE GENOMIC DNA]</scope>
    <source>
        <strain evidence="2">ID-206-W2</strain>
    </source>
</reference>
<evidence type="ECO:0000313" key="2">
    <source>
        <dbReference type="Proteomes" id="UP000187429"/>
    </source>
</evidence>
<evidence type="ECO:0000313" key="1">
    <source>
        <dbReference type="EMBL" id="OMJ28292.1"/>
    </source>
</evidence>
<protein>
    <submittedName>
        <fullName evidence="1">Uncharacterized protein</fullName>
    </submittedName>
</protein>
<comment type="caution">
    <text evidence="1">The sequence shown here is derived from an EMBL/GenBank/DDBJ whole genome shotgun (WGS) entry which is preliminary data.</text>
</comment>
<keyword evidence="2" id="KW-1185">Reference proteome</keyword>
<name>A0A1R1YN01_9FUNG</name>
<accession>A0A1R1YN01</accession>
<gene>
    <name evidence="1" type="ORF">AYI69_g2237</name>
</gene>
<organism evidence="1 2">
    <name type="scientific">Smittium culicis</name>
    <dbReference type="NCBI Taxonomy" id="133412"/>
    <lineage>
        <taxon>Eukaryota</taxon>
        <taxon>Fungi</taxon>
        <taxon>Fungi incertae sedis</taxon>
        <taxon>Zoopagomycota</taxon>
        <taxon>Kickxellomycotina</taxon>
        <taxon>Harpellomycetes</taxon>
        <taxon>Harpellales</taxon>
        <taxon>Legeriomycetaceae</taxon>
        <taxon>Smittium</taxon>
    </lineage>
</organism>